<keyword evidence="2" id="KW-0547">Nucleotide-binding</keyword>
<dbReference type="InterPro" id="IPR050093">
    <property type="entry name" value="ABC_SmlMolc_Importer"/>
</dbReference>
<proteinExistence type="predicted"/>
<protein>
    <submittedName>
        <fullName evidence="5">Molybdenum transport ATP-binding protein ModC (TC 3.A.1.8.1)</fullName>
    </submittedName>
</protein>
<dbReference type="InterPro" id="IPR005116">
    <property type="entry name" value="Transp-assoc_OB_typ1"/>
</dbReference>
<dbReference type="SMART" id="SM00382">
    <property type="entry name" value="AAA"/>
    <property type="match status" value="1"/>
</dbReference>
<dbReference type="GO" id="GO:0016887">
    <property type="term" value="F:ATP hydrolysis activity"/>
    <property type="evidence" value="ECO:0007669"/>
    <property type="project" value="InterPro"/>
</dbReference>
<dbReference type="Gene3D" id="3.40.50.300">
    <property type="entry name" value="P-loop containing nucleotide triphosphate hydrolases"/>
    <property type="match status" value="1"/>
</dbReference>
<evidence type="ECO:0000313" key="5">
    <source>
        <dbReference type="EMBL" id="VAW08317.1"/>
    </source>
</evidence>
<dbReference type="PANTHER" id="PTHR42781">
    <property type="entry name" value="SPERMIDINE/PUTRESCINE IMPORT ATP-BINDING PROTEIN POTA"/>
    <property type="match status" value="1"/>
</dbReference>
<dbReference type="InterPro" id="IPR008995">
    <property type="entry name" value="Mo/tungstate-bd_C_term_dom"/>
</dbReference>
<dbReference type="Pfam" id="PF03459">
    <property type="entry name" value="TOBE"/>
    <property type="match status" value="1"/>
</dbReference>
<dbReference type="GO" id="GO:0005524">
    <property type="term" value="F:ATP binding"/>
    <property type="evidence" value="ECO:0007669"/>
    <property type="project" value="UniProtKB-KW"/>
</dbReference>
<dbReference type="AlphaFoldDB" id="A0A3B0T4P1"/>
<dbReference type="PROSITE" id="PS50893">
    <property type="entry name" value="ABC_TRANSPORTER_2"/>
    <property type="match status" value="1"/>
</dbReference>
<dbReference type="SUPFAM" id="SSF52540">
    <property type="entry name" value="P-loop containing nucleoside triphosphate hydrolases"/>
    <property type="match status" value="1"/>
</dbReference>
<dbReference type="Pfam" id="PF00005">
    <property type="entry name" value="ABC_tran"/>
    <property type="match status" value="1"/>
</dbReference>
<dbReference type="InterPro" id="IPR017871">
    <property type="entry name" value="ABC_transporter-like_CS"/>
</dbReference>
<evidence type="ECO:0000259" key="4">
    <source>
        <dbReference type="PROSITE" id="PS50893"/>
    </source>
</evidence>
<gene>
    <name evidence="5" type="ORF">MNBD_ACTINO01-921</name>
</gene>
<dbReference type="EMBL" id="UOEI01000595">
    <property type="protein sequence ID" value="VAW08317.1"/>
    <property type="molecule type" value="Genomic_DNA"/>
</dbReference>
<feature type="domain" description="ABC transporter" evidence="4">
    <location>
        <begin position="1"/>
        <end position="241"/>
    </location>
</feature>
<organism evidence="5">
    <name type="scientific">hydrothermal vent metagenome</name>
    <dbReference type="NCBI Taxonomy" id="652676"/>
    <lineage>
        <taxon>unclassified sequences</taxon>
        <taxon>metagenomes</taxon>
        <taxon>ecological metagenomes</taxon>
    </lineage>
</organism>
<dbReference type="Gene3D" id="2.40.50.100">
    <property type="match status" value="1"/>
</dbReference>
<dbReference type="InterPro" id="IPR003593">
    <property type="entry name" value="AAA+_ATPase"/>
</dbReference>
<dbReference type="SUPFAM" id="SSF50331">
    <property type="entry name" value="MOP-like"/>
    <property type="match status" value="1"/>
</dbReference>
<reference evidence="5" key="1">
    <citation type="submission" date="2018-06" db="EMBL/GenBank/DDBJ databases">
        <authorList>
            <person name="Zhirakovskaya E."/>
        </authorList>
    </citation>
    <scope>NUCLEOTIDE SEQUENCE</scope>
</reference>
<dbReference type="PANTHER" id="PTHR42781:SF4">
    <property type="entry name" value="SPERMIDINE_PUTRESCINE IMPORT ATP-BINDING PROTEIN POTA"/>
    <property type="match status" value="1"/>
</dbReference>
<sequence length="355" mass="37951">MRSQAGLDAHIVVERHEGFTLDASVTIPPGRTVALVGPNGAGKSTIVSALGGLTPLDGGHIDLNGERLDDPSRDVFTIPAQRRIGIVFQDYVLFPHLSVSENVEFGLRSRKTPRAEAAHRTSEWLDRLGIADLADRAPGGLSGGQQQRVALARALITEPQLLLLDEPLAALDATTRVELRRVLKDHLTAFDGPSMIITHDPIEAFLLADEVHIIEGGSITQVGSPDDIRLHPRTPYIADLAGSNLVSGIADAGTITSGSHRLHIADPTITGRVLATIHPRAIVIGRERPTGSSRNAWETAVIRIEHYGDRVRLQTGDPLPLTAEVTPGAIEALHVAEGSPVWVSIKATEIQVSPA</sequence>
<name>A0A3B0T4P1_9ZZZZ</name>
<evidence type="ECO:0000256" key="1">
    <source>
        <dbReference type="ARBA" id="ARBA00022448"/>
    </source>
</evidence>
<keyword evidence="3 5" id="KW-0067">ATP-binding</keyword>
<dbReference type="PROSITE" id="PS00211">
    <property type="entry name" value="ABC_TRANSPORTER_1"/>
    <property type="match status" value="1"/>
</dbReference>
<dbReference type="InterPro" id="IPR003439">
    <property type="entry name" value="ABC_transporter-like_ATP-bd"/>
</dbReference>
<dbReference type="InterPro" id="IPR027417">
    <property type="entry name" value="P-loop_NTPase"/>
</dbReference>
<evidence type="ECO:0000256" key="3">
    <source>
        <dbReference type="ARBA" id="ARBA00022840"/>
    </source>
</evidence>
<accession>A0A3B0T4P1</accession>
<evidence type="ECO:0000256" key="2">
    <source>
        <dbReference type="ARBA" id="ARBA00022741"/>
    </source>
</evidence>
<keyword evidence="1" id="KW-0813">Transport</keyword>